<evidence type="ECO:0000313" key="1">
    <source>
        <dbReference type="EMBL" id="QEL64798.1"/>
    </source>
</evidence>
<dbReference type="RefSeq" id="WP_149425239.1">
    <property type="nucleotide sequence ID" value="NZ_CP022579.1"/>
</dbReference>
<dbReference type="EMBL" id="CP022579">
    <property type="protein sequence ID" value="QEL64798.1"/>
    <property type="molecule type" value="Genomic_DNA"/>
</dbReference>
<sequence length="213" mass="21284">MRRRPLVVVGGAVGELPIGDTLSNTNVPVYDAAGTLHLLLLTSDGKVPFIIADGTTHSDVPLVEGDSSPGLGDLAYQMANAVSITGGTVGGKDVTALVDTSTAQTLSNKSIRQSINAQTGTTFTPALSDAGKLVTLNNAAAIALTIPPNSSVAFGVGDSVDFAQIGAGQVTVSPGSGVTLIATPGLKFRAQGSAATAVKIATDTWLLVGDLSA</sequence>
<keyword evidence="2" id="KW-1185">Reference proteome</keyword>
<evidence type="ECO:0000313" key="2">
    <source>
        <dbReference type="Proteomes" id="UP000323671"/>
    </source>
</evidence>
<proteinExistence type="predicted"/>
<dbReference type="AlphaFoldDB" id="A0A5C1E962"/>
<name>A0A5C1E962_9RHOO</name>
<accession>A0A5C1E962</accession>
<protein>
    <submittedName>
        <fullName evidence="1">Uncharacterized protein</fullName>
    </submittedName>
</protein>
<gene>
    <name evidence="1" type="ORF">OTERR_13220</name>
</gene>
<dbReference type="KEGG" id="otr:OTERR_13220"/>
<organism evidence="1 2">
    <name type="scientific">Oryzomicrobium terrae</name>
    <dbReference type="NCBI Taxonomy" id="1735038"/>
    <lineage>
        <taxon>Bacteria</taxon>
        <taxon>Pseudomonadati</taxon>
        <taxon>Pseudomonadota</taxon>
        <taxon>Betaproteobacteria</taxon>
        <taxon>Rhodocyclales</taxon>
        <taxon>Rhodocyclaceae</taxon>
        <taxon>Oryzomicrobium</taxon>
    </lineage>
</organism>
<dbReference type="Proteomes" id="UP000323671">
    <property type="component" value="Chromosome"/>
</dbReference>
<reference evidence="1 2" key="1">
    <citation type="submission" date="2017-07" db="EMBL/GenBank/DDBJ databases">
        <title>Complete genome sequence of Oryzomicrobium terrae TPP412.</title>
        <authorList>
            <person name="Chiu L.-W."/>
            <person name="Lo K.-J."/>
            <person name="Tsai Y.-M."/>
            <person name="Lin S.-S."/>
            <person name="Kuo C.-H."/>
            <person name="Liu C.-T."/>
        </authorList>
    </citation>
    <scope>NUCLEOTIDE SEQUENCE [LARGE SCALE GENOMIC DNA]</scope>
    <source>
        <strain evidence="1 2">TPP412</strain>
    </source>
</reference>